<comment type="caution">
    <text evidence="1">The sequence shown here is derived from an EMBL/GenBank/DDBJ whole genome shotgun (WGS) entry which is preliminary data.</text>
</comment>
<accession>A0AA38FRW1</accession>
<keyword evidence="2" id="KW-1185">Reference proteome</keyword>
<name>A0AA38FRW1_TAXCH</name>
<sequence>MRDANRPKRPKDGPFRAVRRYLSPAVWDSWDKSTREDVNWPILAEAGDFRPGQLGQKYAWDAESRKSRQ</sequence>
<dbReference type="EMBL" id="JAHRHJ020000007">
    <property type="protein sequence ID" value="KAH9307828.1"/>
    <property type="molecule type" value="Genomic_DNA"/>
</dbReference>
<dbReference type="AlphaFoldDB" id="A0AA38FRW1"/>
<dbReference type="Proteomes" id="UP000824469">
    <property type="component" value="Unassembled WGS sequence"/>
</dbReference>
<protein>
    <submittedName>
        <fullName evidence="1">Uncharacterized protein</fullName>
    </submittedName>
</protein>
<evidence type="ECO:0000313" key="1">
    <source>
        <dbReference type="EMBL" id="KAH9307828.1"/>
    </source>
</evidence>
<proteinExistence type="predicted"/>
<organism evidence="1 2">
    <name type="scientific">Taxus chinensis</name>
    <name type="common">Chinese yew</name>
    <name type="synonym">Taxus wallichiana var. chinensis</name>
    <dbReference type="NCBI Taxonomy" id="29808"/>
    <lineage>
        <taxon>Eukaryota</taxon>
        <taxon>Viridiplantae</taxon>
        <taxon>Streptophyta</taxon>
        <taxon>Embryophyta</taxon>
        <taxon>Tracheophyta</taxon>
        <taxon>Spermatophyta</taxon>
        <taxon>Pinopsida</taxon>
        <taxon>Pinidae</taxon>
        <taxon>Conifers II</taxon>
        <taxon>Cupressales</taxon>
        <taxon>Taxaceae</taxon>
        <taxon>Taxus</taxon>
    </lineage>
</organism>
<gene>
    <name evidence="1" type="ORF">KI387_035739</name>
</gene>
<evidence type="ECO:0000313" key="2">
    <source>
        <dbReference type="Proteomes" id="UP000824469"/>
    </source>
</evidence>
<reference evidence="1 2" key="1">
    <citation type="journal article" date="2021" name="Nat. Plants">
        <title>The Taxus genome provides insights into paclitaxel biosynthesis.</title>
        <authorList>
            <person name="Xiong X."/>
            <person name="Gou J."/>
            <person name="Liao Q."/>
            <person name="Li Y."/>
            <person name="Zhou Q."/>
            <person name="Bi G."/>
            <person name="Li C."/>
            <person name="Du R."/>
            <person name="Wang X."/>
            <person name="Sun T."/>
            <person name="Guo L."/>
            <person name="Liang H."/>
            <person name="Lu P."/>
            <person name="Wu Y."/>
            <person name="Zhang Z."/>
            <person name="Ro D.K."/>
            <person name="Shang Y."/>
            <person name="Huang S."/>
            <person name="Yan J."/>
        </authorList>
    </citation>
    <scope>NUCLEOTIDE SEQUENCE [LARGE SCALE GENOMIC DNA]</scope>
    <source>
        <strain evidence="1">Ta-2019</strain>
    </source>
</reference>